<accession>A0A2R7Y5X7</accession>
<gene>
    <name evidence="1" type="ORF">B9J98_03225</name>
</gene>
<sequence>MFYDRETRQYVCNSCGASYTIQELIVRRERELALKDEQERRKRQKEEYLAWWLSKKK</sequence>
<comment type="caution">
    <text evidence="1">The sequence shown here is derived from an EMBL/GenBank/DDBJ whole genome shotgun (WGS) entry which is preliminary data.</text>
</comment>
<evidence type="ECO:0000313" key="2">
    <source>
        <dbReference type="Proteomes" id="UP000244066"/>
    </source>
</evidence>
<dbReference type="AlphaFoldDB" id="A0A2R7Y5X7"/>
<dbReference type="EMBL" id="NDWU01000006">
    <property type="protein sequence ID" value="PUA32914.1"/>
    <property type="molecule type" value="Genomic_DNA"/>
</dbReference>
<organism evidence="1 2">
    <name type="scientific">Candidatus Terraquivivens tikiterensis</name>
    <dbReference type="NCBI Taxonomy" id="1980982"/>
    <lineage>
        <taxon>Archaea</taxon>
        <taxon>Nitrososphaerota</taxon>
        <taxon>Candidatus Wolframiiraptoraceae</taxon>
        <taxon>Candidatus Terraquivivens</taxon>
    </lineage>
</organism>
<dbReference type="Proteomes" id="UP000244066">
    <property type="component" value="Unassembled WGS sequence"/>
</dbReference>
<protein>
    <recommendedName>
        <fullName evidence="3">DNA-binding protein</fullName>
    </recommendedName>
</protein>
<name>A0A2R7Y5X7_9ARCH</name>
<proteinExistence type="predicted"/>
<evidence type="ECO:0000313" key="1">
    <source>
        <dbReference type="EMBL" id="PUA32914.1"/>
    </source>
</evidence>
<reference evidence="1 2" key="1">
    <citation type="submission" date="2017-04" db="EMBL/GenBank/DDBJ databases">
        <title>Draft Aigarchaeota genome from a New Zealand hot spring.</title>
        <authorList>
            <person name="Reysenbach A.-L."/>
            <person name="Donaho J.A."/>
            <person name="Gerhart J."/>
            <person name="Kelley J.F."/>
            <person name="Kouba K."/>
            <person name="Podar M."/>
            <person name="Stott M."/>
        </authorList>
    </citation>
    <scope>NUCLEOTIDE SEQUENCE [LARGE SCALE GENOMIC DNA]</scope>
    <source>
        <strain evidence="1">NZ13_MG1</strain>
    </source>
</reference>
<evidence type="ECO:0008006" key="3">
    <source>
        <dbReference type="Google" id="ProtNLM"/>
    </source>
</evidence>